<gene>
    <name evidence="1" type="ORF">B1R32_110105</name>
</gene>
<protein>
    <submittedName>
        <fullName evidence="1">Uncharacterized protein</fullName>
    </submittedName>
</protein>
<evidence type="ECO:0000313" key="1">
    <source>
        <dbReference type="EMBL" id="PQV63639.1"/>
    </source>
</evidence>
<dbReference type="AlphaFoldDB" id="A0A2S8SSC5"/>
<proteinExistence type="predicted"/>
<sequence length="52" mass="6504">MQVNDMQRIFSNSHLTVLVFKNTRIHWQKLEIVHNRAPRDFRDGLFRRRRRL</sequence>
<organism evidence="1 2">
    <name type="scientific">Abditibacterium utsteinense</name>
    <dbReference type="NCBI Taxonomy" id="1960156"/>
    <lineage>
        <taxon>Bacteria</taxon>
        <taxon>Pseudomonadati</taxon>
        <taxon>Abditibacteriota</taxon>
        <taxon>Abditibacteriia</taxon>
        <taxon>Abditibacteriales</taxon>
        <taxon>Abditibacteriaceae</taxon>
        <taxon>Abditibacterium</taxon>
    </lineage>
</organism>
<keyword evidence="2" id="KW-1185">Reference proteome</keyword>
<dbReference type="EMBL" id="NIGF01000010">
    <property type="protein sequence ID" value="PQV63639.1"/>
    <property type="molecule type" value="Genomic_DNA"/>
</dbReference>
<comment type="caution">
    <text evidence="1">The sequence shown here is derived from an EMBL/GenBank/DDBJ whole genome shotgun (WGS) entry which is preliminary data.</text>
</comment>
<dbReference type="InParanoid" id="A0A2S8SSC5"/>
<name>A0A2S8SSC5_9BACT</name>
<dbReference type="Proteomes" id="UP000237684">
    <property type="component" value="Unassembled WGS sequence"/>
</dbReference>
<reference evidence="1 2" key="1">
    <citation type="journal article" date="2018" name="Syst. Appl. Microbiol.">
        <title>Abditibacterium utsteinense sp. nov., the first cultivated member of candidate phylum FBP, isolated from ice-free Antarctic soil samples.</title>
        <authorList>
            <person name="Tahon G."/>
            <person name="Tytgat B."/>
            <person name="Lebbe L."/>
            <person name="Carlier A."/>
            <person name="Willems A."/>
        </authorList>
    </citation>
    <scope>NUCLEOTIDE SEQUENCE [LARGE SCALE GENOMIC DNA]</scope>
    <source>
        <strain evidence="1 2">LMG 29911</strain>
    </source>
</reference>
<evidence type="ECO:0000313" key="2">
    <source>
        <dbReference type="Proteomes" id="UP000237684"/>
    </source>
</evidence>
<accession>A0A2S8SSC5</accession>